<evidence type="ECO:0000256" key="2">
    <source>
        <dbReference type="SAM" id="MobiDB-lite"/>
    </source>
</evidence>
<evidence type="ECO:0000259" key="3">
    <source>
        <dbReference type="PROSITE" id="PS50089"/>
    </source>
</evidence>
<dbReference type="InterPro" id="IPR001841">
    <property type="entry name" value="Znf_RING"/>
</dbReference>
<keyword evidence="1" id="KW-0862">Zinc</keyword>
<keyword evidence="1" id="KW-0863">Zinc-finger</keyword>
<gene>
    <name evidence="4" type="ORF">EK21DRAFT_51730</name>
</gene>
<dbReference type="Pfam" id="PF13639">
    <property type="entry name" value="zf-RING_2"/>
    <property type="match status" value="1"/>
</dbReference>
<feature type="region of interest" description="Disordered" evidence="2">
    <location>
        <begin position="161"/>
        <end position="200"/>
    </location>
</feature>
<dbReference type="SUPFAM" id="SSF57850">
    <property type="entry name" value="RING/U-box"/>
    <property type="match status" value="1"/>
</dbReference>
<keyword evidence="1" id="KW-0479">Metal-binding</keyword>
<accession>A0A9P4LUC2</accession>
<dbReference type="Gene3D" id="3.30.40.10">
    <property type="entry name" value="Zinc/RING finger domain, C3HC4 (zinc finger)"/>
    <property type="match status" value="1"/>
</dbReference>
<dbReference type="Proteomes" id="UP000799777">
    <property type="component" value="Unassembled WGS sequence"/>
</dbReference>
<evidence type="ECO:0000313" key="5">
    <source>
        <dbReference type="Proteomes" id="UP000799777"/>
    </source>
</evidence>
<keyword evidence="5" id="KW-1185">Reference proteome</keyword>
<reference evidence="4" key="1">
    <citation type="journal article" date="2020" name="Stud. Mycol.">
        <title>101 Dothideomycetes genomes: a test case for predicting lifestyles and emergence of pathogens.</title>
        <authorList>
            <person name="Haridas S."/>
            <person name="Albert R."/>
            <person name="Binder M."/>
            <person name="Bloem J."/>
            <person name="Labutti K."/>
            <person name="Salamov A."/>
            <person name="Andreopoulos B."/>
            <person name="Baker S."/>
            <person name="Barry K."/>
            <person name="Bills G."/>
            <person name="Bluhm B."/>
            <person name="Cannon C."/>
            <person name="Castanera R."/>
            <person name="Culley D."/>
            <person name="Daum C."/>
            <person name="Ezra D."/>
            <person name="Gonzalez J."/>
            <person name="Henrissat B."/>
            <person name="Kuo A."/>
            <person name="Liang C."/>
            <person name="Lipzen A."/>
            <person name="Lutzoni F."/>
            <person name="Magnuson J."/>
            <person name="Mondo S."/>
            <person name="Nolan M."/>
            <person name="Ohm R."/>
            <person name="Pangilinan J."/>
            <person name="Park H.-J."/>
            <person name="Ramirez L."/>
            <person name="Alfaro M."/>
            <person name="Sun H."/>
            <person name="Tritt A."/>
            <person name="Yoshinaga Y."/>
            <person name="Zwiers L.-H."/>
            <person name="Turgeon B."/>
            <person name="Goodwin S."/>
            <person name="Spatafora J."/>
            <person name="Crous P."/>
            <person name="Grigoriev I."/>
        </authorList>
    </citation>
    <scope>NUCLEOTIDE SEQUENCE</scope>
    <source>
        <strain evidence="4">CBS 110217</strain>
    </source>
</reference>
<sequence length="200" mass="22490">MTVFAGKEAFVALGLEVVKPSATLVSQDCSICTEPLIVHENHTKESSNKRGYHSAVRVLACGHIHGQECLDKWFDVGNSCPICNRMLFEPIHKSVTQGDYDYLLKTLSPHYGEDRVDSAIGRLLKKSDEDHVALRRYHEQELAKQKMTDAKKQNDEFALSVEELLDSDEEMEFGDDNDDEGEDDGQGDEEDLKKGNDTLE</sequence>
<evidence type="ECO:0000313" key="4">
    <source>
        <dbReference type="EMBL" id="KAF2036647.1"/>
    </source>
</evidence>
<feature type="domain" description="RING-type" evidence="3">
    <location>
        <begin position="29"/>
        <end position="84"/>
    </location>
</feature>
<dbReference type="GO" id="GO:0008270">
    <property type="term" value="F:zinc ion binding"/>
    <property type="evidence" value="ECO:0007669"/>
    <property type="project" value="UniProtKB-KW"/>
</dbReference>
<proteinExistence type="predicted"/>
<dbReference type="OrthoDB" id="2849579at2759"/>
<dbReference type="EMBL" id="ML978154">
    <property type="protein sequence ID" value="KAF2036647.1"/>
    <property type="molecule type" value="Genomic_DNA"/>
</dbReference>
<comment type="caution">
    <text evidence="4">The sequence shown here is derived from an EMBL/GenBank/DDBJ whole genome shotgun (WGS) entry which is preliminary data.</text>
</comment>
<organism evidence="4 5">
    <name type="scientific">Setomelanomma holmii</name>
    <dbReference type="NCBI Taxonomy" id="210430"/>
    <lineage>
        <taxon>Eukaryota</taxon>
        <taxon>Fungi</taxon>
        <taxon>Dikarya</taxon>
        <taxon>Ascomycota</taxon>
        <taxon>Pezizomycotina</taxon>
        <taxon>Dothideomycetes</taxon>
        <taxon>Pleosporomycetidae</taxon>
        <taxon>Pleosporales</taxon>
        <taxon>Pleosporineae</taxon>
        <taxon>Phaeosphaeriaceae</taxon>
        <taxon>Setomelanomma</taxon>
    </lineage>
</organism>
<name>A0A9P4LUC2_9PLEO</name>
<feature type="compositionally biased region" description="Basic and acidic residues" evidence="2">
    <location>
        <begin position="191"/>
        <end position="200"/>
    </location>
</feature>
<feature type="compositionally biased region" description="Acidic residues" evidence="2">
    <location>
        <begin position="163"/>
        <end position="190"/>
    </location>
</feature>
<dbReference type="InterPro" id="IPR013083">
    <property type="entry name" value="Znf_RING/FYVE/PHD"/>
</dbReference>
<dbReference type="PROSITE" id="PS50089">
    <property type="entry name" value="ZF_RING_2"/>
    <property type="match status" value="1"/>
</dbReference>
<dbReference type="AlphaFoldDB" id="A0A9P4LUC2"/>
<protein>
    <recommendedName>
        <fullName evidence="3">RING-type domain-containing protein</fullName>
    </recommendedName>
</protein>
<evidence type="ECO:0000256" key="1">
    <source>
        <dbReference type="PROSITE-ProRule" id="PRU00175"/>
    </source>
</evidence>